<keyword evidence="6" id="KW-1185">Reference proteome</keyword>
<keyword evidence="3" id="KW-0175">Coiled coil</keyword>
<keyword evidence="2 5" id="KW-0378">Hydrolase</keyword>
<dbReference type="InterPro" id="IPR015797">
    <property type="entry name" value="NUDIX_hydrolase-like_dom_sf"/>
</dbReference>
<reference evidence="5 6" key="2">
    <citation type="journal article" date="2021" name="Curr. Genet.">
        <title>Genetic response to nitrogen starvation in the aggressive Eucalyptus foliar pathogen Teratosphaeria destructans.</title>
        <authorList>
            <person name="Havenga M."/>
            <person name="Wingfield B.D."/>
            <person name="Wingfield M.J."/>
            <person name="Dreyer L.L."/>
            <person name="Roets F."/>
            <person name="Aylward J."/>
        </authorList>
    </citation>
    <scope>NUCLEOTIDE SEQUENCE [LARGE SCALE GENOMIC DNA]</scope>
    <source>
        <strain evidence="5">CMW44962</strain>
    </source>
</reference>
<dbReference type="AlphaFoldDB" id="A0A9W7T0M3"/>
<dbReference type="SUPFAM" id="SSF55811">
    <property type="entry name" value="Nudix"/>
    <property type="match status" value="1"/>
</dbReference>
<sequence>MEKSDNTFYLEDGNSSVPVALPDGLTGAQLLGFKAFSDWHRCLKNSLEKQKLGDHPFRQTPYRLRRIQVDSFDKPRDRILFVKMVATITNDHGDALPGVVFLRGGSVAVLLILRPLDALDERYVVMTEQPRPAAGSLRFMEIPAGMLDDEENFAGAAAREIREEVGLQLNKGDLVDMTALALRGQQTEENMRDAMYPSPGACDEFISIFLWEREKERMEIEDLKDKLAGERAEQENITVRLMDYERLLAVGARDAKTLAAWSLYEYLKRTRLLD</sequence>
<dbReference type="InterPro" id="IPR020084">
    <property type="entry name" value="NUDIX_hydrolase_CS"/>
</dbReference>
<evidence type="ECO:0000313" key="6">
    <source>
        <dbReference type="Proteomes" id="UP001138500"/>
    </source>
</evidence>
<dbReference type="PROSITE" id="PS00893">
    <property type="entry name" value="NUDIX_BOX"/>
    <property type="match status" value="1"/>
</dbReference>
<gene>
    <name evidence="5" type="ORF">Tdes44962_MAKER01418</name>
</gene>
<name>A0A9W7T0M3_9PEZI</name>
<accession>A0A9W7T0M3</accession>
<feature type="domain" description="Nudix hydrolase" evidence="4">
    <location>
        <begin position="102"/>
        <end position="265"/>
    </location>
</feature>
<dbReference type="InterPro" id="IPR000086">
    <property type="entry name" value="NUDIX_hydrolase_dom"/>
</dbReference>
<evidence type="ECO:0000256" key="1">
    <source>
        <dbReference type="ARBA" id="ARBA00001946"/>
    </source>
</evidence>
<dbReference type="PROSITE" id="PS51462">
    <property type="entry name" value="NUDIX"/>
    <property type="match status" value="1"/>
</dbReference>
<reference evidence="5 6" key="1">
    <citation type="journal article" date="2018" name="IMA Fungus">
        <title>IMA Genome-F 10: Nine draft genome sequences of Claviceps purpurea s.lat., including C. arundinis, C. humidiphila, and C. cf. spartinae, pseudomolecules for the pitch canker pathogen Fusarium circinatum, draft genome of Davidsoniella eucalypti, Grosmannia galeiformis, Quambalaria eucalypti, and Teratosphaeria destructans.</title>
        <authorList>
            <person name="Wingfield B.D."/>
            <person name="Liu M."/>
            <person name="Nguyen H.D."/>
            <person name="Lane F.A."/>
            <person name="Morgan S.W."/>
            <person name="De Vos L."/>
            <person name="Wilken P.M."/>
            <person name="Duong T.A."/>
            <person name="Aylward J."/>
            <person name="Coetzee M.P."/>
            <person name="Dadej K."/>
            <person name="De Beer Z.W."/>
            <person name="Findlay W."/>
            <person name="Havenga M."/>
            <person name="Kolarik M."/>
            <person name="Menzies J.G."/>
            <person name="Naidoo K."/>
            <person name="Pochopski O."/>
            <person name="Shoukouhi P."/>
            <person name="Santana Q.C."/>
            <person name="Seifert K.A."/>
            <person name="Soal N."/>
            <person name="Steenkamp E.T."/>
            <person name="Tatham C.T."/>
            <person name="van der Nest M.A."/>
            <person name="Wingfield M.J."/>
        </authorList>
    </citation>
    <scope>NUCLEOTIDE SEQUENCE [LARGE SCALE GENOMIC DNA]</scope>
    <source>
        <strain evidence="5">CMW44962</strain>
    </source>
</reference>
<dbReference type="Pfam" id="PF00293">
    <property type="entry name" value="NUDIX"/>
    <property type="match status" value="1"/>
</dbReference>
<evidence type="ECO:0000256" key="3">
    <source>
        <dbReference type="SAM" id="Coils"/>
    </source>
</evidence>
<organism evidence="5 6">
    <name type="scientific">Teratosphaeria destructans</name>
    <dbReference type="NCBI Taxonomy" id="418781"/>
    <lineage>
        <taxon>Eukaryota</taxon>
        <taxon>Fungi</taxon>
        <taxon>Dikarya</taxon>
        <taxon>Ascomycota</taxon>
        <taxon>Pezizomycotina</taxon>
        <taxon>Dothideomycetes</taxon>
        <taxon>Dothideomycetidae</taxon>
        <taxon>Mycosphaerellales</taxon>
        <taxon>Teratosphaeriaceae</taxon>
        <taxon>Teratosphaeria</taxon>
    </lineage>
</organism>
<dbReference type="OrthoDB" id="10249920at2759"/>
<evidence type="ECO:0000256" key="2">
    <source>
        <dbReference type="ARBA" id="ARBA00022801"/>
    </source>
</evidence>
<dbReference type="PANTHER" id="PTHR11839">
    <property type="entry name" value="UDP/ADP-SUGAR PYROPHOSPHATASE"/>
    <property type="match status" value="1"/>
</dbReference>
<comment type="cofactor">
    <cofactor evidence="1">
        <name>Mg(2+)</name>
        <dbReference type="ChEBI" id="CHEBI:18420"/>
    </cofactor>
</comment>
<dbReference type="GO" id="GO:0019693">
    <property type="term" value="P:ribose phosphate metabolic process"/>
    <property type="evidence" value="ECO:0007669"/>
    <property type="project" value="TreeGrafter"/>
</dbReference>
<evidence type="ECO:0000259" key="4">
    <source>
        <dbReference type="PROSITE" id="PS51462"/>
    </source>
</evidence>
<dbReference type="Proteomes" id="UP001138500">
    <property type="component" value="Unassembled WGS sequence"/>
</dbReference>
<dbReference type="CDD" id="cd03424">
    <property type="entry name" value="NUDIX_ADPRase_Nudt5_UGPPase_Nudt14"/>
    <property type="match status" value="1"/>
</dbReference>
<proteinExistence type="predicted"/>
<dbReference type="PANTHER" id="PTHR11839:SF18">
    <property type="entry name" value="NUDIX HYDROLASE DOMAIN-CONTAINING PROTEIN"/>
    <property type="match status" value="1"/>
</dbReference>
<feature type="coiled-coil region" evidence="3">
    <location>
        <begin position="213"/>
        <end position="240"/>
    </location>
</feature>
<evidence type="ECO:0000313" key="5">
    <source>
        <dbReference type="EMBL" id="KAH9844871.1"/>
    </source>
</evidence>
<dbReference type="EMBL" id="RIBY02000224">
    <property type="protein sequence ID" value="KAH9844871.1"/>
    <property type="molecule type" value="Genomic_DNA"/>
</dbReference>
<protein>
    <submittedName>
        <fullName evidence="5">NUDIX family hydrolase</fullName>
    </submittedName>
</protein>
<dbReference type="GO" id="GO:0080041">
    <property type="term" value="F:ADP-ribose pyrophosphohydrolase activity"/>
    <property type="evidence" value="ECO:0007669"/>
    <property type="project" value="TreeGrafter"/>
</dbReference>
<dbReference type="GO" id="GO:0006753">
    <property type="term" value="P:nucleoside phosphate metabolic process"/>
    <property type="evidence" value="ECO:0007669"/>
    <property type="project" value="TreeGrafter"/>
</dbReference>
<comment type="caution">
    <text evidence="5">The sequence shown here is derived from an EMBL/GenBank/DDBJ whole genome shotgun (WGS) entry which is preliminary data.</text>
</comment>
<dbReference type="Gene3D" id="3.90.79.10">
    <property type="entry name" value="Nucleoside Triphosphate Pyrophosphohydrolase"/>
    <property type="match status" value="1"/>
</dbReference>
<dbReference type="GO" id="GO:0080042">
    <property type="term" value="F:ADP-glucose pyrophosphohydrolase activity"/>
    <property type="evidence" value="ECO:0007669"/>
    <property type="project" value="TreeGrafter"/>
</dbReference>